<name>A0A2T6ZAD4_TUBBO</name>
<dbReference type="OrthoDB" id="10538726at2759"/>
<gene>
    <name evidence="3" type="ORF">B9Z19DRAFT_1197543</name>
</gene>
<protein>
    <submittedName>
        <fullName evidence="3">Uncharacterized protein</fullName>
    </submittedName>
</protein>
<proteinExistence type="predicted"/>
<sequence length="449" mass="48114">MLTPTPILLLSLFTLLAAAAPVPQEGNQQFDLHNKSPSPTLAPSTASPTAAAAAATATPSTARDLSAAVAAEALKKNPKQPITGDDGMTLGMAAAMEGLGTATGALSGLPLAGGLGGLGARDESKIQNQNKKRTPQLPGLDLLKKLPIIGSLGGRDESNIQNQNKKRTPQVPGLDLLKKLPIIGGLGSRDESNIQNQNKKRTPQVPGLDLLKKLPLGGLANLGGRDTSKLNRRDAQLSGDVLGSLPILSSLFGGNKVKREETDAQPPLPGTEKATIAEEREEKKVKKRSDPLSSIKKFAAIVADVRGVTSKVKRRGFSKGIIDSTKAKLDSQFNSVFEEAERTENTSFPPGLPVKTPQDALDKRFDNQDEEHRAEYVQEEVYEDVFPVAHPHEEHEKYEGLQNTYETHEELKRQPLDLPTNELVGDVTGVKGVVDTVKSLSSAWQNRNS</sequence>
<feature type="region of interest" description="Disordered" evidence="1">
    <location>
        <begin position="27"/>
        <end position="58"/>
    </location>
</feature>
<organism evidence="3 4">
    <name type="scientific">Tuber borchii</name>
    <name type="common">White truffle</name>
    <dbReference type="NCBI Taxonomy" id="42251"/>
    <lineage>
        <taxon>Eukaryota</taxon>
        <taxon>Fungi</taxon>
        <taxon>Dikarya</taxon>
        <taxon>Ascomycota</taxon>
        <taxon>Pezizomycotina</taxon>
        <taxon>Pezizomycetes</taxon>
        <taxon>Pezizales</taxon>
        <taxon>Tuberaceae</taxon>
        <taxon>Tuber</taxon>
    </lineage>
</organism>
<keyword evidence="2" id="KW-0732">Signal</keyword>
<accession>A0A2T6ZAD4</accession>
<feature type="compositionally biased region" description="Low complexity" evidence="1">
    <location>
        <begin position="36"/>
        <end position="58"/>
    </location>
</feature>
<reference evidence="3 4" key="1">
    <citation type="submission" date="2017-04" db="EMBL/GenBank/DDBJ databases">
        <title>Draft genome sequence of Tuber borchii Vittad., a whitish edible truffle.</title>
        <authorList>
            <consortium name="DOE Joint Genome Institute"/>
            <person name="Murat C."/>
            <person name="Kuo A."/>
            <person name="Barry K.W."/>
            <person name="Clum A."/>
            <person name="Dockter R.B."/>
            <person name="Fauchery L."/>
            <person name="Iotti M."/>
            <person name="Kohler A."/>
            <person name="Labutti K."/>
            <person name="Lindquist E.A."/>
            <person name="Lipzen A."/>
            <person name="Ohm R.A."/>
            <person name="Wang M."/>
            <person name="Grigoriev I.V."/>
            <person name="Zambonelli A."/>
            <person name="Martin F.M."/>
        </authorList>
    </citation>
    <scope>NUCLEOTIDE SEQUENCE [LARGE SCALE GENOMIC DNA]</scope>
    <source>
        <strain evidence="3 4">Tbo3840</strain>
    </source>
</reference>
<dbReference type="AlphaFoldDB" id="A0A2T6ZAD4"/>
<comment type="caution">
    <text evidence="3">The sequence shown here is derived from an EMBL/GenBank/DDBJ whole genome shotgun (WGS) entry which is preliminary data.</text>
</comment>
<evidence type="ECO:0000313" key="4">
    <source>
        <dbReference type="Proteomes" id="UP000244722"/>
    </source>
</evidence>
<feature type="region of interest" description="Disordered" evidence="1">
    <location>
        <begin position="258"/>
        <end position="289"/>
    </location>
</feature>
<evidence type="ECO:0000256" key="2">
    <source>
        <dbReference type="SAM" id="SignalP"/>
    </source>
</evidence>
<keyword evidence="4" id="KW-1185">Reference proteome</keyword>
<evidence type="ECO:0000256" key="1">
    <source>
        <dbReference type="SAM" id="MobiDB-lite"/>
    </source>
</evidence>
<feature type="signal peptide" evidence="2">
    <location>
        <begin position="1"/>
        <end position="19"/>
    </location>
</feature>
<dbReference type="Proteomes" id="UP000244722">
    <property type="component" value="Unassembled WGS sequence"/>
</dbReference>
<feature type="region of interest" description="Disordered" evidence="1">
    <location>
        <begin position="153"/>
        <end position="173"/>
    </location>
</feature>
<dbReference type="EMBL" id="NESQ01000531">
    <property type="protein sequence ID" value="PUU72457.1"/>
    <property type="molecule type" value="Genomic_DNA"/>
</dbReference>
<evidence type="ECO:0000313" key="3">
    <source>
        <dbReference type="EMBL" id="PUU72457.1"/>
    </source>
</evidence>
<feature type="chain" id="PRO_5015648737" evidence="2">
    <location>
        <begin position="20"/>
        <end position="449"/>
    </location>
</feature>
<feature type="compositionally biased region" description="Basic and acidic residues" evidence="1">
    <location>
        <begin position="275"/>
        <end position="289"/>
    </location>
</feature>